<feature type="compositionally biased region" description="Low complexity" evidence="1">
    <location>
        <begin position="65"/>
        <end position="95"/>
    </location>
</feature>
<evidence type="ECO:0000313" key="4">
    <source>
        <dbReference type="Proteomes" id="UP000050525"/>
    </source>
</evidence>
<gene>
    <name evidence="3" type="ORF">Y1Q_0010214</name>
</gene>
<proteinExistence type="predicted"/>
<dbReference type="AlphaFoldDB" id="A0A151NG60"/>
<feature type="region of interest" description="Disordered" evidence="1">
    <location>
        <begin position="41"/>
        <end position="98"/>
    </location>
</feature>
<name>A0A151NG60_ALLMI</name>
<feature type="signal peptide" evidence="2">
    <location>
        <begin position="1"/>
        <end position="20"/>
    </location>
</feature>
<keyword evidence="2" id="KW-0732">Signal</keyword>
<keyword evidence="4" id="KW-1185">Reference proteome</keyword>
<evidence type="ECO:0000256" key="2">
    <source>
        <dbReference type="SAM" id="SignalP"/>
    </source>
</evidence>
<protein>
    <submittedName>
        <fullName evidence="3">Uncharacterized protein</fullName>
    </submittedName>
</protein>
<dbReference type="EMBL" id="AKHW03003120">
    <property type="protein sequence ID" value="KYO35792.1"/>
    <property type="molecule type" value="Genomic_DNA"/>
</dbReference>
<sequence>MIVATVLSLLVFQYIIRNRANNPRLHDMLLRMAGLEVREHISTPEDAETASGVEDRGGEGLSGTAASAAPVVEASAEGSSAPSAMTQETPSAPEVAVEDAPVEVTITVTTTS</sequence>
<reference evidence="3 4" key="1">
    <citation type="journal article" date="2012" name="Genome Biol.">
        <title>Sequencing three crocodilian genomes to illuminate the evolution of archosaurs and amniotes.</title>
        <authorList>
            <person name="St John J.A."/>
            <person name="Braun E.L."/>
            <person name="Isberg S.R."/>
            <person name="Miles L.G."/>
            <person name="Chong A.Y."/>
            <person name="Gongora J."/>
            <person name="Dalzell P."/>
            <person name="Moran C."/>
            <person name="Bed'hom B."/>
            <person name="Abzhanov A."/>
            <person name="Burgess S.C."/>
            <person name="Cooksey A.M."/>
            <person name="Castoe T.A."/>
            <person name="Crawford N.G."/>
            <person name="Densmore L.D."/>
            <person name="Drew J.C."/>
            <person name="Edwards S.V."/>
            <person name="Faircloth B.C."/>
            <person name="Fujita M.K."/>
            <person name="Greenwold M.J."/>
            <person name="Hoffmann F.G."/>
            <person name="Howard J.M."/>
            <person name="Iguchi T."/>
            <person name="Janes D.E."/>
            <person name="Khan S.Y."/>
            <person name="Kohno S."/>
            <person name="de Koning A.J."/>
            <person name="Lance S.L."/>
            <person name="McCarthy F.M."/>
            <person name="McCormack J.E."/>
            <person name="Merchant M.E."/>
            <person name="Peterson D.G."/>
            <person name="Pollock D.D."/>
            <person name="Pourmand N."/>
            <person name="Raney B.J."/>
            <person name="Roessler K.A."/>
            <person name="Sanford J.R."/>
            <person name="Sawyer R.H."/>
            <person name="Schmidt C.J."/>
            <person name="Triplett E.W."/>
            <person name="Tuberville T.D."/>
            <person name="Venegas-Anaya M."/>
            <person name="Howard J.T."/>
            <person name="Jarvis E.D."/>
            <person name="Guillette L.J.Jr."/>
            <person name="Glenn T.C."/>
            <person name="Green R.E."/>
            <person name="Ray D.A."/>
        </authorList>
    </citation>
    <scope>NUCLEOTIDE SEQUENCE [LARGE SCALE GENOMIC DNA]</scope>
    <source>
        <strain evidence="3">KSC_2009_1</strain>
    </source>
</reference>
<dbReference type="Proteomes" id="UP000050525">
    <property type="component" value="Unassembled WGS sequence"/>
</dbReference>
<organism evidence="3 4">
    <name type="scientific">Alligator mississippiensis</name>
    <name type="common">American alligator</name>
    <dbReference type="NCBI Taxonomy" id="8496"/>
    <lineage>
        <taxon>Eukaryota</taxon>
        <taxon>Metazoa</taxon>
        <taxon>Chordata</taxon>
        <taxon>Craniata</taxon>
        <taxon>Vertebrata</taxon>
        <taxon>Euteleostomi</taxon>
        <taxon>Archelosauria</taxon>
        <taxon>Archosauria</taxon>
        <taxon>Crocodylia</taxon>
        <taxon>Alligatoridae</taxon>
        <taxon>Alligatorinae</taxon>
        <taxon>Alligator</taxon>
    </lineage>
</organism>
<comment type="caution">
    <text evidence="3">The sequence shown here is derived from an EMBL/GenBank/DDBJ whole genome shotgun (WGS) entry which is preliminary data.</text>
</comment>
<evidence type="ECO:0000313" key="3">
    <source>
        <dbReference type="EMBL" id="KYO35792.1"/>
    </source>
</evidence>
<feature type="chain" id="PRO_5007586040" evidence="2">
    <location>
        <begin position="21"/>
        <end position="112"/>
    </location>
</feature>
<evidence type="ECO:0000256" key="1">
    <source>
        <dbReference type="SAM" id="MobiDB-lite"/>
    </source>
</evidence>
<accession>A0A151NG60</accession>